<gene>
    <name evidence="4" type="ORF">A2786_02330</name>
</gene>
<protein>
    <recommendedName>
        <fullName evidence="3">Carrier domain-containing protein</fullName>
    </recommendedName>
</protein>
<evidence type="ECO:0000256" key="1">
    <source>
        <dbReference type="ARBA" id="ARBA00022450"/>
    </source>
</evidence>
<organism evidence="4 5">
    <name type="scientific">Candidatus Chisholmbacteria bacterium RIFCSPHIGHO2_01_FULL_52_32</name>
    <dbReference type="NCBI Taxonomy" id="1797591"/>
    <lineage>
        <taxon>Bacteria</taxon>
        <taxon>Candidatus Chisholmiibacteriota</taxon>
    </lineage>
</organism>
<dbReference type="GO" id="GO:0000036">
    <property type="term" value="F:acyl carrier activity"/>
    <property type="evidence" value="ECO:0007669"/>
    <property type="project" value="TreeGrafter"/>
</dbReference>
<dbReference type="InterPro" id="IPR003231">
    <property type="entry name" value="ACP"/>
</dbReference>
<dbReference type="InterPro" id="IPR036736">
    <property type="entry name" value="ACP-like_sf"/>
</dbReference>
<reference evidence="4 5" key="1">
    <citation type="journal article" date="2016" name="Nat. Commun.">
        <title>Thousands of microbial genomes shed light on interconnected biogeochemical processes in an aquifer system.</title>
        <authorList>
            <person name="Anantharaman K."/>
            <person name="Brown C.T."/>
            <person name="Hug L.A."/>
            <person name="Sharon I."/>
            <person name="Castelle C.J."/>
            <person name="Probst A.J."/>
            <person name="Thomas B.C."/>
            <person name="Singh A."/>
            <person name="Wilkins M.J."/>
            <person name="Karaoz U."/>
            <person name="Brodie E.L."/>
            <person name="Williams K.H."/>
            <person name="Hubbard S.S."/>
            <person name="Banfield J.F."/>
        </authorList>
    </citation>
    <scope>NUCLEOTIDE SEQUENCE [LARGE SCALE GENOMIC DNA]</scope>
</reference>
<dbReference type="SUPFAM" id="SSF47336">
    <property type="entry name" value="ACP-like"/>
    <property type="match status" value="1"/>
</dbReference>
<keyword evidence="2" id="KW-0597">Phosphoprotein</keyword>
<dbReference type="GO" id="GO:0009245">
    <property type="term" value="P:lipid A biosynthetic process"/>
    <property type="evidence" value="ECO:0007669"/>
    <property type="project" value="TreeGrafter"/>
</dbReference>
<proteinExistence type="predicted"/>
<comment type="caution">
    <text evidence="4">The sequence shown here is derived from an EMBL/GenBank/DDBJ whole genome shotgun (WGS) entry which is preliminary data.</text>
</comment>
<dbReference type="InterPro" id="IPR009081">
    <property type="entry name" value="PP-bd_ACP"/>
</dbReference>
<keyword evidence="1" id="KW-0596">Phosphopantetheine</keyword>
<dbReference type="GO" id="GO:0000035">
    <property type="term" value="F:acyl binding"/>
    <property type="evidence" value="ECO:0007669"/>
    <property type="project" value="TreeGrafter"/>
</dbReference>
<dbReference type="GO" id="GO:0005829">
    <property type="term" value="C:cytosol"/>
    <property type="evidence" value="ECO:0007669"/>
    <property type="project" value="TreeGrafter"/>
</dbReference>
<evidence type="ECO:0000256" key="2">
    <source>
        <dbReference type="ARBA" id="ARBA00022553"/>
    </source>
</evidence>
<dbReference type="Pfam" id="PF00550">
    <property type="entry name" value="PP-binding"/>
    <property type="match status" value="1"/>
</dbReference>
<dbReference type="PANTHER" id="PTHR20863">
    <property type="entry name" value="ACYL CARRIER PROTEIN"/>
    <property type="match status" value="1"/>
</dbReference>
<dbReference type="GO" id="GO:0016020">
    <property type="term" value="C:membrane"/>
    <property type="evidence" value="ECO:0007669"/>
    <property type="project" value="GOC"/>
</dbReference>
<dbReference type="AlphaFoldDB" id="A0A1G1VSG1"/>
<name>A0A1G1VSG1_9BACT</name>
<dbReference type="EMBL" id="MHCJ01000003">
    <property type="protein sequence ID" value="OGY18332.1"/>
    <property type="molecule type" value="Genomic_DNA"/>
</dbReference>
<dbReference type="PANTHER" id="PTHR20863:SF76">
    <property type="entry name" value="CARRIER DOMAIN-CONTAINING PROTEIN"/>
    <property type="match status" value="1"/>
</dbReference>
<feature type="domain" description="Carrier" evidence="3">
    <location>
        <begin position="1"/>
        <end position="75"/>
    </location>
</feature>
<dbReference type="Proteomes" id="UP000179233">
    <property type="component" value="Unassembled WGS sequence"/>
</dbReference>
<evidence type="ECO:0000313" key="4">
    <source>
        <dbReference type="EMBL" id="OGY18332.1"/>
    </source>
</evidence>
<accession>A0A1G1VSG1</accession>
<sequence>MNDEEKIKKIISDQLGIAAQELTPNADLRKDLNAEDLEVADLFTKLEKEFSQHVTPQDARKLRTVNDIVAFFQET</sequence>
<dbReference type="PROSITE" id="PS50075">
    <property type="entry name" value="CARRIER"/>
    <property type="match status" value="1"/>
</dbReference>
<evidence type="ECO:0000259" key="3">
    <source>
        <dbReference type="PROSITE" id="PS50075"/>
    </source>
</evidence>
<evidence type="ECO:0000313" key="5">
    <source>
        <dbReference type="Proteomes" id="UP000179233"/>
    </source>
</evidence>
<dbReference type="Gene3D" id="1.10.1200.10">
    <property type="entry name" value="ACP-like"/>
    <property type="match status" value="1"/>
</dbReference>